<dbReference type="InterPro" id="IPR000326">
    <property type="entry name" value="PAP2/HPO"/>
</dbReference>
<dbReference type="SUPFAM" id="SSF48317">
    <property type="entry name" value="Acid phosphatase/Vanadium-dependent haloperoxidase"/>
    <property type="match status" value="1"/>
</dbReference>
<gene>
    <name evidence="3" type="ORF">F945_02721</name>
</gene>
<organism evidence="3 4">
    <name type="scientific">Acinetobacter rudis CIP 110305</name>
    <dbReference type="NCBI Taxonomy" id="421052"/>
    <lineage>
        <taxon>Bacteria</taxon>
        <taxon>Pseudomonadati</taxon>
        <taxon>Pseudomonadota</taxon>
        <taxon>Gammaproteobacteria</taxon>
        <taxon>Moraxellales</taxon>
        <taxon>Moraxellaceae</taxon>
        <taxon>Acinetobacter</taxon>
    </lineage>
</organism>
<keyword evidence="1" id="KW-0472">Membrane</keyword>
<feature type="domain" description="Phosphatidic acid phosphatase type 2/haloperoxidase" evidence="2">
    <location>
        <begin position="97"/>
        <end position="217"/>
    </location>
</feature>
<feature type="transmembrane region" description="Helical" evidence="1">
    <location>
        <begin position="145"/>
        <end position="163"/>
    </location>
</feature>
<feature type="transmembrane region" description="Helical" evidence="1">
    <location>
        <begin position="94"/>
        <end position="113"/>
    </location>
</feature>
<dbReference type="PATRIC" id="fig|421052.3.peg.2657"/>
<dbReference type="AlphaFoldDB" id="S3MWZ1"/>
<accession>S3MWZ1</accession>
<feature type="transmembrane region" description="Helical" evidence="1">
    <location>
        <begin position="12"/>
        <end position="32"/>
    </location>
</feature>
<protein>
    <recommendedName>
        <fullName evidence="2">Phosphatidic acid phosphatase type 2/haloperoxidase domain-containing protein</fullName>
    </recommendedName>
</protein>
<dbReference type="Gene3D" id="1.20.144.10">
    <property type="entry name" value="Phosphatidic acid phosphatase type 2/haloperoxidase"/>
    <property type="match status" value="1"/>
</dbReference>
<dbReference type="EMBL" id="ATGI01000034">
    <property type="protein sequence ID" value="EPF70958.1"/>
    <property type="molecule type" value="Genomic_DNA"/>
</dbReference>
<sequence>MNLSFPKHLLQRDALILICSFGILSFFIPIGGRIDQLLMQPWINSMGQFYLNDNWYLNYWNHDIFKYILIFVYSIFLFLWIFSFFIPKLKSQRFLYAYMFLMSGISTALIGFMKSQSSHACPINMLQDSSRGLIWDFSSTNGHCFPGGHASTGFALMTGFFVFRLSRHKYASMFLMVGLGTGFILGWGQMMRGQHFLSHNLWSAWIIYAANSAVFALLAYKFPEKLQPIPQNHPRINLLINPLENVLQRSKNQ</sequence>
<dbReference type="Proteomes" id="UP000014568">
    <property type="component" value="Unassembled WGS sequence"/>
</dbReference>
<name>S3MWZ1_9GAMM</name>
<evidence type="ECO:0000313" key="4">
    <source>
        <dbReference type="Proteomes" id="UP000014568"/>
    </source>
</evidence>
<dbReference type="CDD" id="cd03396">
    <property type="entry name" value="PAP2_like_6"/>
    <property type="match status" value="1"/>
</dbReference>
<feature type="transmembrane region" description="Helical" evidence="1">
    <location>
        <begin position="170"/>
        <end position="190"/>
    </location>
</feature>
<dbReference type="OrthoDB" id="7348799at2"/>
<proteinExistence type="predicted"/>
<keyword evidence="4" id="KW-1185">Reference proteome</keyword>
<feature type="transmembrane region" description="Helical" evidence="1">
    <location>
        <begin position="202"/>
        <end position="220"/>
    </location>
</feature>
<dbReference type="RefSeq" id="WP_016657106.1">
    <property type="nucleotide sequence ID" value="NZ_KE340354.1"/>
</dbReference>
<dbReference type="InterPro" id="IPR036938">
    <property type="entry name" value="PAP2/HPO_sf"/>
</dbReference>
<dbReference type="STRING" id="632955.GCA_000829675_01319"/>
<keyword evidence="1" id="KW-0812">Transmembrane</keyword>
<evidence type="ECO:0000256" key="1">
    <source>
        <dbReference type="SAM" id="Phobius"/>
    </source>
</evidence>
<reference evidence="3 4" key="1">
    <citation type="submission" date="2013-06" db="EMBL/GenBank/DDBJ databases">
        <title>The Genome Sequence of Acinetobacter rudis CIP 110305.</title>
        <authorList>
            <consortium name="The Broad Institute Genome Sequencing Platform"/>
            <consortium name="The Broad Institute Genome Sequencing Center for Infectious Disease"/>
            <person name="Cerqueira G."/>
            <person name="Feldgarden M."/>
            <person name="Courvalin P."/>
            <person name="Perichon B."/>
            <person name="Grillot-Courvalin C."/>
            <person name="Clermont D."/>
            <person name="Rocha E."/>
            <person name="Yoon E.-J."/>
            <person name="Nemec A."/>
            <person name="Young S.K."/>
            <person name="Zeng Q."/>
            <person name="Gargeya S."/>
            <person name="Fitzgerald M."/>
            <person name="Abouelleil A."/>
            <person name="Alvarado L."/>
            <person name="Berlin A.M."/>
            <person name="Chapman S.B."/>
            <person name="Dewar J."/>
            <person name="Goldberg J."/>
            <person name="Griggs A."/>
            <person name="Gujja S."/>
            <person name="Hansen M."/>
            <person name="Howarth C."/>
            <person name="Imamovic A."/>
            <person name="Larimer J."/>
            <person name="McCowan C."/>
            <person name="Murphy C."/>
            <person name="Pearson M."/>
            <person name="Priest M."/>
            <person name="Roberts A."/>
            <person name="Saif S."/>
            <person name="Shea T."/>
            <person name="Sykes S."/>
            <person name="Wortman J."/>
            <person name="Nusbaum C."/>
            <person name="Birren B."/>
        </authorList>
    </citation>
    <scope>NUCLEOTIDE SEQUENCE [LARGE SCALE GENOMIC DNA]</scope>
    <source>
        <strain evidence="3 4">CIP 110305</strain>
    </source>
</reference>
<comment type="caution">
    <text evidence="3">The sequence shown here is derived from an EMBL/GenBank/DDBJ whole genome shotgun (WGS) entry which is preliminary data.</text>
</comment>
<dbReference type="HOGENOM" id="CLU_070327_2_1_6"/>
<evidence type="ECO:0000259" key="2">
    <source>
        <dbReference type="Pfam" id="PF01569"/>
    </source>
</evidence>
<keyword evidence="1" id="KW-1133">Transmembrane helix</keyword>
<feature type="transmembrane region" description="Helical" evidence="1">
    <location>
        <begin position="64"/>
        <end position="82"/>
    </location>
</feature>
<dbReference type="Pfam" id="PF01569">
    <property type="entry name" value="PAP2"/>
    <property type="match status" value="1"/>
</dbReference>
<evidence type="ECO:0000313" key="3">
    <source>
        <dbReference type="EMBL" id="EPF70958.1"/>
    </source>
</evidence>
<dbReference type="eggNOG" id="COG3907">
    <property type="taxonomic scope" value="Bacteria"/>
</dbReference>